<keyword evidence="2" id="KW-1185">Reference proteome</keyword>
<dbReference type="Proteomes" id="UP000003980">
    <property type="component" value="Unassembled WGS sequence"/>
</dbReference>
<accession>H2C4V5</accession>
<sequence>MVLVGGRASVRNAAETFGLDYANLLEALGELDDAWELEVLSDW</sequence>
<dbReference type="EMBL" id="JH597761">
    <property type="protein sequence ID" value="EHP69897.1"/>
    <property type="molecule type" value="Genomic_DNA"/>
</dbReference>
<name>H2C4V5_9CREN</name>
<dbReference type="HOGENOM" id="CLU_209483_0_0_2"/>
<dbReference type="STRING" id="671065.MetMK1DRAFT_00003990"/>
<dbReference type="AlphaFoldDB" id="H2C4V5"/>
<proteinExistence type="predicted"/>
<evidence type="ECO:0000313" key="2">
    <source>
        <dbReference type="Proteomes" id="UP000003980"/>
    </source>
</evidence>
<organism evidence="1 2">
    <name type="scientific">Metallosphaera yellowstonensis MK1</name>
    <dbReference type="NCBI Taxonomy" id="671065"/>
    <lineage>
        <taxon>Archaea</taxon>
        <taxon>Thermoproteota</taxon>
        <taxon>Thermoprotei</taxon>
        <taxon>Sulfolobales</taxon>
        <taxon>Sulfolobaceae</taxon>
        <taxon>Metallosphaera</taxon>
    </lineage>
</organism>
<gene>
    <name evidence="1" type="ORF">MetMK1DRAFT_00003990</name>
</gene>
<dbReference type="Pfam" id="PF04693">
    <property type="entry name" value="DDE_Tnp_2"/>
    <property type="match status" value="1"/>
</dbReference>
<dbReference type="RefSeq" id="WP_009070128.1">
    <property type="nucleotide sequence ID" value="NZ_JH597761.1"/>
</dbReference>
<dbReference type="InterPro" id="IPR006783">
    <property type="entry name" value="Transposase_ISC1217"/>
</dbReference>
<protein>
    <submittedName>
        <fullName evidence="1">Archaeal putative transposase ISC1217</fullName>
    </submittedName>
</protein>
<evidence type="ECO:0000313" key="1">
    <source>
        <dbReference type="EMBL" id="EHP69897.1"/>
    </source>
</evidence>
<reference evidence="1 2" key="1">
    <citation type="submission" date="2012-01" db="EMBL/GenBank/DDBJ databases">
        <title>Improved High-Quality Draft sequence of Metallosphaera yellowstonensis MK1.</title>
        <authorList>
            <consortium name="US DOE Joint Genome Institute"/>
            <person name="Lucas S."/>
            <person name="Han J."/>
            <person name="Cheng J.-F."/>
            <person name="Goodwin L."/>
            <person name="Pitluck S."/>
            <person name="Peters L."/>
            <person name="Teshima H."/>
            <person name="Detter J.C."/>
            <person name="Han C."/>
            <person name="Tapia R."/>
            <person name="Land M."/>
            <person name="Hauser L."/>
            <person name="Kyrpides N."/>
            <person name="Kozubal M."/>
            <person name="Macur R.E."/>
            <person name="Jay Z."/>
            <person name="Inskeep W."/>
            <person name="Woyke T."/>
        </authorList>
    </citation>
    <scope>NUCLEOTIDE SEQUENCE [LARGE SCALE GENOMIC DNA]</scope>
    <source>
        <strain evidence="1 2">MK1</strain>
    </source>
</reference>